<dbReference type="AlphaFoldDB" id="A0A0F9DHL9"/>
<keyword evidence="2" id="KW-0812">Transmembrane</keyword>
<name>A0A0F9DHL9_9ZZZZ</name>
<comment type="caution">
    <text evidence="3">The sequence shown here is derived from an EMBL/GenBank/DDBJ whole genome shotgun (WGS) entry which is preliminary data.</text>
</comment>
<dbReference type="EMBL" id="LAZR01039350">
    <property type="protein sequence ID" value="KKL17206.1"/>
    <property type="molecule type" value="Genomic_DNA"/>
</dbReference>
<keyword evidence="2" id="KW-0472">Membrane</keyword>
<evidence type="ECO:0000313" key="3">
    <source>
        <dbReference type="EMBL" id="KKL17206.1"/>
    </source>
</evidence>
<feature type="region of interest" description="Disordered" evidence="1">
    <location>
        <begin position="132"/>
        <end position="176"/>
    </location>
</feature>
<evidence type="ECO:0000256" key="1">
    <source>
        <dbReference type="SAM" id="MobiDB-lite"/>
    </source>
</evidence>
<feature type="transmembrane region" description="Helical" evidence="2">
    <location>
        <begin position="6"/>
        <end position="33"/>
    </location>
</feature>
<gene>
    <name evidence="3" type="ORF">LCGC14_2487860</name>
</gene>
<evidence type="ECO:0000256" key="2">
    <source>
        <dbReference type="SAM" id="Phobius"/>
    </source>
</evidence>
<proteinExistence type="predicted"/>
<reference evidence="3" key="1">
    <citation type="journal article" date="2015" name="Nature">
        <title>Complex archaea that bridge the gap between prokaryotes and eukaryotes.</title>
        <authorList>
            <person name="Spang A."/>
            <person name="Saw J.H."/>
            <person name="Jorgensen S.L."/>
            <person name="Zaremba-Niedzwiedzka K."/>
            <person name="Martijn J."/>
            <person name="Lind A.E."/>
            <person name="van Eijk R."/>
            <person name="Schleper C."/>
            <person name="Guy L."/>
            <person name="Ettema T.J."/>
        </authorList>
    </citation>
    <scope>NUCLEOTIDE SEQUENCE</scope>
</reference>
<accession>A0A0F9DHL9</accession>
<organism evidence="3">
    <name type="scientific">marine sediment metagenome</name>
    <dbReference type="NCBI Taxonomy" id="412755"/>
    <lineage>
        <taxon>unclassified sequences</taxon>
        <taxon>metagenomes</taxon>
        <taxon>ecological metagenomes</taxon>
    </lineage>
</organism>
<feature type="region of interest" description="Disordered" evidence="1">
    <location>
        <begin position="47"/>
        <end position="83"/>
    </location>
</feature>
<keyword evidence="2" id="KW-1133">Transmembrane helix</keyword>
<protein>
    <submittedName>
        <fullName evidence="3">Uncharacterized protein</fullName>
    </submittedName>
</protein>
<sequence length="176" mass="20398">MGQILFGIIVLCILIYYPEVFLLAGLILAGFYFHSKYKLVEKVKTDGNKVEEEPTQQERAEKELESKLKQGYQDDPKWQENRDKVKAHTAVMREISDLEIKIEELNEALEKNPRCGADFDLAESKKRLKMLENQAGITHRRRERAKEEIKPVETPQNPPIDMTDQEIDAALQELND</sequence>